<protein>
    <submittedName>
        <fullName evidence="1">Uncharacterized protein</fullName>
    </submittedName>
</protein>
<accession>A0ABX8LYA2</accession>
<keyword evidence="3" id="KW-1185">Reference proteome</keyword>
<name>A0ABX8LYA2_9GAMM</name>
<evidence type="ECO:0000313" key="3">
    <source>
        <dbReference type="Proteomes" id="UP000693715"/>
    </source>
</evidence>
<organism evidence="1 3">
    <name type="scientific">Photorhabdus akhurstii</name>
    <dbReference type="NCBI Taxonomy" id="171438"/>
    <lineage>
        <taxon>Bacteria</taxon>
        <taxon>Pseudomonadati</taxon>
        <taxon>Pseudomonadota</taxon>
        <taxon>Gammaproteobacteria</taxon>
        <taxon>Enterobacterales</taxon>
        <taxon>Morganellaceae</taxon>
        <taxon>Photorhabdus</taxon>
    </lineage>
</organism>
<dbReference type="EMBL" id="CP020335">
    <property type="protein sequence ID" value="QXF35225.1"/>
    <property type="molecule type" value="Genomic_DNA"/>
</dbReference>
<evidence type="ECO:0000313" key="2">
    <source>
        <dbReference type="EMBL" id="QXF35225.1"/>
    </source>
</evidence>
<proteinExistence type="predicted"/>
<reference evidence="1 3" key="1">
    <citation type="submission" date="2017-03" db="EMBL/GenBank/DDBJ databases">
        <title>Genome comparison of Photorhabdus luminescens strain 0813-124 phase variants.</title>
        <authorList>
            <person name="Chien C.-C."/>
            <person name="Chen W.-J."/>
            <person name="Shih M.-C."/>
            <person name="Hsieh F.-C."/>
        </authorList>
    </citation>
    <scope>NUCLEOTIDE SEQUENCE [LARGE SCALE GENOMIC DNA]</scope>
    <source>
        <strain evidence="1 3">0813-124 phase II</strain>
    </source>
</reference>
<sequence length="111" mass="12102">MSFGKLSPESQEQARLALITILAQMVPDGLSDIDATFVGEAVAAAFVAMECYTGVSDECDDENESGDCVRKAFLEAVNTPHPNGKWGGFIEQEKKRQELILRLAEEYGSSQ</sequence>
<dbReference type="EMBL" id="CP020335">
    <property type="protein sequence ID" value="QXF34294.1"/>
    <property type="molecule type" value="Genomic_DNA"/>
</dbReference>
<evidence type="ECO:0000313" key="1">
    <source>
        <dbReference type="EMBL" id="QXF34294.1"/>
    </source>
</evidence>
<dbReference type="RefSeq" id="WP_217469676.1">
    <property type="nucleotide sequence ID" value="NZ_CP020335.1"/>
</dbReference>
<dbReference type="Proteomes" id="UP000693715">
    <property type="component" value="Chromosome"/>
</dbReference>
<gene>
    <name evidence="1" type="ORF">B0X70_14900</name>
    <name evidence="2" type="ORF">B0X70_20110</name>
</gene>